<evidence type="ECO:0000313" key="7">
    <source>
        <dbReference type="Proteomes" id="UP000075243"/>
    </source>
</evidence>
<feature type="domain" description="TIR" evidence="5">
    <location>
        <begin position="9"/>
        <end position="173"/>
    </location>
</feature>
<keyword evidence="1" id="KW-0433">Leucine-rich repeat</keyword>
<keyword evidence="2" id="KW-0677">Repeat</keyword>
<dbReference type="InterPro" id="IPR002182">
    <property type="entry name" value="NB-ARC"/>
</dbReference>
<dbReference type="InterPro" id="IPR032675">
    <property type="entry name" value="LRR_dom_sf"/>
</dbReference>
<dbReference type="EMBL" id="KQ485485">
    <property type="protein sequence ID" value="KYP32043.1"/>
    <property type="molecule type" value="Genomic_DNA"/>
</dbReference>
<evidence type="ECO:0000256" key="1">
    <source>
        <dbReference type="ARBA" id="ARBA00022614"/>
    </source>
</evidence>
<accession>A0A151QP15</accession>
<keyword evidence="4" id="KW-0520">NAD</keyword>
<evidence type="ECO:0000313" key="6">
    <source>
        <dbReference type="EMBL" id="KYP32043.1"/>
    </source>
</evidence>
<organism evidence="6 7">
    <name type="scientific">Cajanus cajan</name>
    <name type="common">Pigeon pea</name>
    <name type="synonym">Cajanus indicus</name>
    <dbReference type="NCBI Taxonomy" id="3821"/>
    <lineage>
        <taxon>Eukaryota</taxon>
        <taxon>Viridiplantae</taxon>
        <taxon>Streptophyta</taxon>
        <taxon>Embryophyta</taxon>
        <taxon>Tracheophyta</taxon>
        <taxon>Spermatophyta</taxon>
        <taxon>Magnoliopsida</taxon>
        <taxon>eudicotyledons</taxon>
        <taxon>Gunneridae</taxon>
        <taxon>Pentapetalae</taxon>
        <taxon>rosids</taxon>
        <taxon>fabids</taxon>
        <taxon>Fabales</taxon>
        <taxon>Fabaceae</taxon>
        <taxon>Papilionoideae</taxon>
        <taxon>50 kb inversion clade</taxon>
        <taxon>NPAAA clade</taxon>
        <taxon>indigoferoid/millettioid clade</taxon>
        <taxon>Phaseoleae</taxon>
        <taxon>Cajanus</taxon>
    </lineage>
</organism>
<dbReference type="SUPFAM" id="SSF46785">
    <property type="entry name" value="Winged helix' DNA-binding domain"/>
    <property type="match status" value="1"/>
</dbReference>
<dbReference type="FunFam" id="3.40.50.10140:FF:000007">
    <property type="entry name" value="Disease resistance protein (TIR-NBS-LRR class)"/>
    <property type="match status" value="1"/>
</dbReference>
<dbReference type="Proteomes" id="UP000075243">
    <property type="component" value="Unassembled WGS sequence"/>
</dbReference>
<dbReference type="PANTHER" id="PTHR11017">
    <property type="entry name" value="LEUCINE-RICH REPEAT-CONTAINING PROTEIN"/>
    <property type="match status" value="1"/>
</dbReference>
<dbReference type="SUPFAM" id="SSF52058">
    <property type="entry name" value="L domain-like"/>
    <property type="match status" value="2"/>
</dbReference>
<dbReference type="InterPro" id="IPR011713">
    <property type="entry name" value="Leu-rich_rpt_3"/>
</dbReference>
<dbReference type="Pfam" id="PF00931">
    <property type="entry name" value="NB-ARC"/>
    <property type="match status" value="1"/>
</dbReference>
<reference evidence="6" key="1">
    <citation type="journal article" date="2012" name="Nat. Biotechnol.">
        <title>Draft genome sequence of pigeonpea (Cajanus cajan), an orphan legume crop of resource-poor farmers.</title>
        <authorList>
            <person name="Varshney R.K."/>
            <person name="Chen W."/>
            <person name="Li Y."/>
            <person name="Bharti A.K."/>
            <person name="Saxena R.K."/>
            <person name="Schlueter J.A."/>
            <person name="Donoghue M.T."/>
            <person name="Azam S."/>
            <person name="Fan G."/>
            <person name="Whaley A.M."/>
            <person name="Farmer A.D."/>
            <person name="Sheridan J."/>
            <person name="Iwata A."/>
            <person name="Tuteja R."/>
            <person name="Penmetsa R.V."/>
            <person name="Wu W."/>
            <person name="Upadhyaya H.D."/>
            <person name="Yang S.P."/>
            <person name="Shah T."/>
            <person name="Saxena K.B."/>
            <person name="Michael T."/>
            <person name="McCombie W.R."/>
            <person name="Yang B."/>
            <person name="Zhang G."/>
            <person name="Yang H."/>
            <person name="Wang J."/>
            <person name="Spillane C."/>
            <person name="Cook D.R."/>
            <person name="May G.D."/>
            <person name="Xu X."/>
            <person name="Jackson S.A."/>
        </authorList>
    </citation>
    <scope>NUCLEOTIDE SEQUENCE [LARGE SCALE GENOMIC DNA]</scope>
</reference>
<protein>
    <submittedName>
        <fullName evidence="6">TMV resistance protein N</fullName>
    </submittedName>
</protein>
<dbReference type="Gene3D" id="3.40.50.300">
    <property type="entry name" value="P-loop containing nucleotide triphosphate hydrolases"/>
    <property type="match status" value="1"/>
</dbReference>
<evidence type="ECO:0000256" key="3">
    <source>
        <dbReference type="ARBA" id="ARBA00022821"/>
    </source>
</evidence>
<sequence length="1252" mass="143503">MSENDASQIKHDVFVSLRGGDIRCGFLGHLTQAFKRNQIDAFIDDKNLKEGEEIWPSLVAAIEGSAILLIIFSPDYASSRWCLKELVKINDCRKKYKRTVIPVFYRIEPTLVRYQLGSYTDAFNKHERKHKTEVKLWRDAMNESANLSGFESSKFRNDAEVVEKIVNLVREKLTKTLFNSKRLVGIDEKIAIVESLIRKEPHNTRLIGIWGMCGIGKTTLAEEVFKKLQCEFEGSYFLANERDQSKRHGMIPLKEMIFSKLLGYDVKIDTPNLLPDDIVRRIGRRKILIVLDDVNDSEHIENLLGTLDIFGSGSRIIVTTRNKQVLKANKANEEYQLKILSFDEALELFNLNVFNQSDLQREYNELSHRVVNYAQGIPLVLKVLASHLRGNGKEVWESKLDKLKKMPLKEVYDVMKWSYNDLDRKERQIFLDLACFFLRSHKEVNVDNLKSLLKDDENDNSVVVDLKKLEDRALITFSKDNSLQEMTRKIVRREPDKNNVVFMHDGLQEMAWEIVREPCELGSHSRLWDSDDIFEALKTDKGIKAIRSMQIKLSTIKQELSPHIFAKMNRLQFLEISGKFKDRQHYILAEGLRFLANELRFLGWQNYPLKSLPENFSVEKLVILSLPHNNLVKLWDGVKNMVNLEEVDLSGSKKLKELPDLSRATNLKVLYLSGCYMLAYVHPSIFSLVKLKILDLCNCESLTTLASNFHICNLSYLNLSYCKNLTEFSMISKNMVQLSLEDCESLEILPKLPLSLETLYAQSCSSLLALPKLPKSLKTLEVTDCKSLQTLPKLPPSLKNLSVEYCSSLQTLPKLPTSLETLNTHHCDSLETLPELFLPLDTLNVEFCPSLKTLPKFPQSLKTLVVTDCKSLQILPELPMSLENIYAQSCSSLLTLPKLFESLKVLLVTSCESLQTLPELPLSLETLDAKYCSSLQTLPQLPLSLKTKTLDVTGCESLQTLTELPPSLKTLKAHSCISLQTLPELPLSLETLDVENCTSLETLPELPPFLKTLNAKNCRSLETVLLFPSTTVEQLKENRKRVVFWNCLKLDEHSLVAIELNVQINVMKFANFYLSTPNHDHVENYNDYDYGYNHQSYEAIYVYPVSSVPNWLQYKTTTGYIIIDLSSTPPCPQLGFIFCFVLPENQLTKMFERPEVKLIVSDEDGEGKKSSVKIYIDKFGWQIESDHVYVMYDQRCSAFLHTRAKNQTRFKIQVAMGTQVLLEEFGVSTINTSTYNSFIQEMELRDSMFQFH</sequence>
<keyword evidence="3" id="KW-0611">Plant defense</keyword>
<dbReference type="PANTHER" id="PTHR11017:SF263">
    <property type="entry name" value="ADP-RIBOSYL CYCLASE_CYCLIC ADP-RIBOSE HYDROLASE"/>
    <property type="match status" value="1"/>
</dbReference>
<dbReference type="GO" id="GO:0043531">
    <property type="term" value="F:ADP binding"/>
    <property type="evidence" value="ECO:0007669"/>
    <property type="project" value="InterPro"/>
</dbReference>
<dbReference type="SMART" id="SM00364">
    <property type="entry name" value="LRR_BAC"/>
    <property type="match status" value="11"/>
</dbReference>
<dbReference type="InterPro" id="IPR036390">
    <property type="entry name" value="WH_DNA-bd_sf"/>
</dbReference>
<dbReference type="InterPro" id="IPR035897">
    <property type="entry name" value="Toll_tir_struct_dom_sf"/>
</dbReference>
<keyword evidence="7" id="KW-1185">Reference proteome</keyword>
<dbReference type="InterPro" id="IPR042197">
    <property type="entry name" value="Apaf_helical"/>
</dbReference>
<dbReference type="PRINTS" id="PR00364">
    <property type="entry name" value="DISEASERSIST"/>
</dbReference>
<name>A0A151QP15_CAJCA</name>
<dbReference type="SUPFAM" id="SSF52200">
    <property type="entry name" value="Toll/Interleukin receptor TIR domain"/>
    <property type="match status" value="1"/>
</dbReference>
<evidence type="ECO:0000256" key="2">
    <source>
        <dbReference type="ARBA" id="ARBA00022737"/>
    </source>
</evidence>
<dbReference type="SMART" id="SM00255">
    <property type="entry name" value="TIR"/>
    <property type="match status" value="1"/>
</dbReference>
<dbReference type="Gene3D" id="3.80.10.10">
    <property type="entry name" value="Ribonuclease Inhibitor"/>
    <property type="match status" value="4"/>
</dbReference>
<gene>
    <name evidence="6" type="ORF">KK1_047373</name>
</gene>
<dbReference type="GO" id="GO:0007165">
    <property type="term" value="P:signal transduction"/>
    <property type="evidence" value="ECO:0007669"/>
    <property type="project" value="InterPro"/>
</dbReference>
<dbReference type="InterPro" id="IPR027417">
    <property type="entry name" value="P-loop_NTPase"/>
</dbReference>
<dbReference type="InterPro" id="IPR000157">
    <property type="entry name" value="TIR_dom"/>
</dbReference>
<dbReference type="OMA" id="HYILAEG"/>
<dbReference type="Gene3D" id="3.40.50.10140">
    <property type="entry name" value="Toll/interleukin-1 receptor homology (TIR) domain"/>
    <property type="match status" value="1"/>
</dbReference>
<evidence type="ECO:0000256" key="4">
    <source>
        <dbReference type="ARBA" id="ARBA00023027"/>
    </source>
</evidence>
<dbReference type="AlphaFoldDB" id="A0A151QP15"/>
<dbReference type="Pfam" id="PF01582">
    <property type="entry name" value="TIR"/>
    <property type="match status" value="1"/>
</dbReference>
<dbReference type="Gramene" id="C.cajan_46841.t">
    <property type="protein sequence ID" value="C.cajan_46841.t"/>
    <property type="gene ID" value="C.cajan_46841"/>
</dbReference>
<dbReference type="Gene3D" id="1.10.8.430">
    <property type="entry name" value="Helical domain of apoptotic protease-activating factors"/>
    <property type="match status" value="1"/>
</dbReference>
<dbReference type="GO" id="GO:0006952">
    <property type="term" value="P:defense response"/>
    <property type="evidence" value="ECO:0007669"/>
    <property type="project" value="UniProtKB-KW"/>
</dbReference>
<evidence type="ECO:0000259" key="5">
    <source>
        <dbReference type="PROSITE" id="PS50104"/>
    </source>
</evidence>
<proteinExistence type="predicted"/>
<dbReference type="InterPro" id="IPR044974">
    <property type="entry name" value="Disease_R_plants"/>
</dbReference>
<dbReference type="SUPFAM" id="SSF52540">
    <property type="entry name" value="P-loop containing nucleoside triphosphate hydrolases"/>
    <property type="match status" value="1"/>
</dbReference>
<dbReference type="Pfam" id="PF07725">
    <property type="entry name" value="LRR_3"/>
    <property type="match status" value="1"/>
</dbReference>
<dbReference type="PROSITE" id="PS50104">
    <property type="entry name" value="TIR"/>
    <property type="match status" value="1"/>
</dbReference>